<dbReference type="GO" id="GO:0004622">
    <property type="term" value="F:phosphatidylcholine lysophospholipase activity"/>
    <property type="evidence" value="ECO:0007669"/>
    <property type="project" value="UniProtKB-EC"/>
</dbReference>
<evidence type="ECO:0000256" key="5">
    <source>
        <dbReference type="ARBA" id="ARBA00022963"/>
    </source>
</evidence>
<dbReference type="EMBL" id="JAPDRK010000004">
    <property type="protein sequence ID" value="KAJ9612932.1"/>
    <property type="molecule type" value="Genomic_DNA"/>
</dbReference>
<dbReference type="PANTHER" id="PTHR10728:SF33">
    <property type="entry name" value="LYSOPHOSPHOLIPASE 1-RELATED"/>
    <property type="match status" value="1"/>
</dbReference>
<dbReference type="PANTHER" id="PTHR10728">
    <property type="entry name" value="CYTOSOLIC PHOSPHOLIPASE A2"/>
    <property type="match status" value="1"/>
</dbReference>
<dbReference type="GO" id="GO:0004623">
    <property type="term" value="F:phospholipase A2 activity"/>
    <property type="evidence" value="ECO:0007669"/>
    <property type="project" value="TreeGrafter"/>
</dbReference>
<dbReference type="GO" id="GO:0005829">
    <property type="term" value="C:cytosol"/>
    <property type="evidence" value="ECO:0007669"/>
    <property type="project" value="TreeGrafter"/>
</dbReference>
<keyword evidence="6 9" id="KW-0443">Lipid metabolism</keyword>
<protein>
    <recommendedName>
        <fullName evidence="2 10">Lysophospholipase</fullName>
        <ecNumber evidence="2 10">3.1.1.5</ecNumber>
    </recommendedName>
</protein>
<dbReference type="GO" id="GO:0005783">
    <property type="term" value="C:endoplasmic reticulum"/>
    <property type="evidence" value="ECO:0007669"/>
    <property type="project" value="TreeGrafter"/>
</dbReference>
<evidence type="ECO:0000256" key="3">
    <source>
        <dbReference type="ARBA" id="ARBA00022729"/>
    </source>
</evidence>
<evidence type="ECO:0000256" key="1">
    <source>
        <dbReference type="ARBA" id="ARBA00008780"/>
    </source>
</evidence>
<sequence>MVSLLGLVVYLFSYAALITALPTQRAISGYAPVAATCPATQLVRTANGLSDAESNYIHQRYQKASQALESWLKSVDETFEFGQGSWDSHGGWSDWAGQGKAPVLALTSSGGGYRAMLAGAGVIKGFDSREVDKTGVSGIYQALTYHAGLSGGSWLLSSIAGNDFPTIGSLQANLWDTTLQNSLLVPQILLSPQAASVYSAVEADVQAKRSAGFEPSIIDPWGRLLSYALLYGPDGGVVDTVSGIASTSNFTSHNAPYPIITALGSNRLIDGTCIPQPNATQYEFHPYEFGSWDAGVDAFVVTEYLGTSFSNGEAITCVTHYDQLGYVLGTSSNVFGSICSAVPAENSTAVSALTLVEDLAEIVAVGHPGIPESEIFGLYPNPFHNYPSSALVSAQPTLELVDGGVGVAYQGNPIWPFLHREDVDVIIVNDNAADTQYNFPNGTEILHTYQAAIAAGLTRMPVIPSVATFVSEGLNQKPTFFGCNTNDTATIVYIPNFNYTYPSGQPTAKIQYYKNETDGMIANGVEIASYGGKASWPLCLGCGIMKKSGGTLPNGCAACFKEYCFN</sequence>
<gene>
    <name evidence="12" type="ORF">H2200_002873</name>
</gene>
<dbReference type="Gene3D" id="3.40.1090.10">
    <property type="entry name" value="Cytosolic phospholipase A2 catalytic domain"/>
    <property type="match status" value="1"/>
</dbReference>
<keyword evidence="3 10" id="KW-0732">Signal</keyword>
<keyword evidence="5 9" id="KW-0442">Lipid degradation</keyword>
<dbReference type="AlphaFoldDB" id="A0AA38XGD5"/>
<keyword evidence="4 9" id="KW-0378">Hydrolase</keyword>
<evidence type="ECO:0000256" key="4">
    <source>
        <dbReference type="ARBA" id="ARBA00022801"/>
    </source>
</evidence>
<dbReference type="PROSITE" id="PS51210">
    <property type="entry name" value="PLA2C"/>
    <property type="match status" value="1"/>
</dbReference>
<dbReference type="SUPFAM" id="SSF52151">
    <property type="entry name" value="FabD/lysophospholipase-like"/>
    <property type="match status" value="1"/>
</dbReference>
<feature type="domain" description="PLA2c" evidence="11">
    <location>
        <begin position="36"/>
        <end position="566"/>
    </location>
</feature>
<evidence type="ECO:0000256" key="2">
    <source>
        <dbReference type="ARBA" id="ARBA00013274"/>
    </source>
</evidence>
<organism evidence="12 13">
    <name type="scientific">Cladophialophora chaetospira</name>
    <dbReference type="NCBI Taxonomy" id="386627"/>
    <lineage>
        <taxon>Eukaryota</taxon>
        <taxon>Fungi</taxon>
        <taxon>Dikarya</taxon>
        <taxon>Ascomycota</taxon>
        <taxon>Pezizomycotina</taxon>
        <taxon>Eurotiomycetes</taxon>
        <taxon>Chaetothyriomycetidae</taxon>
        <taxon>Chaetothyriales</taxon>
        <taxon>Herpotrichiellaceae</taxon>
        <taxon>Cladophialophora</taxon>
    </lineage>
</organism>
<evidence type="ECO:0000259" key="11">
    <source>
        <dbReference type="PROSITE" id="PS51210"/>
    </source>
</evidence>
<evidence type="ECO:0000256" key="10">
    <source>
        <dbReference type="RuleBase" id="RU362103"/>
    </source>
</evidence>
<reference evidence="12" key="1">
    <citation type="submission" date="2022-10" db="EMBL/GenBank/DDBJ databases">
        <title>Culturing micro-colonial fungi from biological soil crusts in the Mojave desert and describing Neophaeococcomyces mojavensis, and introducing the new genera and species Taxawa tesnikishii.</title>
        <authorList>
            <person name="Kurbessoian T."/>
            <person name="Stajich J.E."/>
        </authorList>
    </citation>
    <scope>NUCLEOTIDE SEQUENCE</scope>
    <source>
        <strain evidence="12">TK_41</strain>
    </source>
</reference>
<feature type="signal peptide" evidence="10">
    <location>
        <begin position="1"/>
        <end position="20"/>
    </location>
</feature>
<evidence type="ECO:0000256" key="7">
    <source>
        <dbReference type="ARBA" id="ARBA00023180"/>
    </source>
</evidence>
<evidence type="ECO:0000256" key="6">
    <source>
        <dbReference type="ARBA" id="ARBA00023098"/>
    </source>
</evidence>
<dbReference type="SMART" id="SM00022">
    <property type="entry name" value="PLAc"/>
    <property type="match status" value="1"/>
</dbReference>
<dbReference type="GO" id="GO:0046475">
    <property type="term" value="P:glycerophospholipid catabolic process"/>
    <property type="evidence" value="ECO:0007669"/>
    <property type="project" value="TreeGrafter"/>
</dbReference>
<comment type="catalytic activity">
    <reaction evidence="8 10">
        <text>a 1-acyl-sn-glycero-3-phosphocholine + H2O = sn-glycerol 3-phosphocholine + a fatty acid + H(+)</text>
        <dbReference type="Rhea" id="RHEA:15177"/>
        <dbReference type="ChEBI" id="CHEBI:15377"/>
        <dbReference type="ChEBI" id="CHEBI:15378"/>
        <dbReference type="ChEBI" id="CHEBI:16870"/>
        <dbReference type="ChEBI" id="CHEBI:28868"/>
        <dbReference type="ChEBI" id="CHEBI:58168"/>
        <dbReference type="EC" id="3.1.1.5"/>
    </reaction>
</comment>
<dbReference type="Pfam" id="PF01735">
    <property type="entry name" value="PLA2_B"/>
    <property type="match status" value="1"/>
</dbReference>
<keyword evidence="7" id="KW-0325">Glycoprotein</keyword>
<proteinExistence type="inferred from homology"/>
<evidence type="ECO:0000256" key="8">
    <source>
        <dbReference type="ARBA" id="ARBA00049531"/>
    </source>
</evidence>
<dbReference type="InterPro" id="IPR016035">
    <property type="entry name" value="Acyl_Trfase/lysoPLipase"/>
</dbReference>
<dbReference type="Proteomes" id="UP001172673">
    <property type="component" value="Unassembled WGS sequence"/>
</dbReference>
<evidence type="ECO:0000313" key="13">
    <source>
        <dbReference type="Proteomes" id="UP001172673"/>
    </source>
</evidence>
<accession>A0AA38XGD5</accession>
<evidence type="ECO:0000256" key="9">
    <source>
        <dbReference type="PROSITE-ProRule" id="PRU00555"/>
    </source>
</evidence>
<name>A0AA38XGD5_9EURO</name>
<comment type="caution">
    <text evidence="12">The sequence shown here is derived from an EMBL/GenBank/DDBJ whole genome shotgun (WGS) entry which is preliminary data.</text>
</comment>
<dbReference type="InterPro" id="IPR002642">
    <property type="entry name" value="LysoPLipase_cat_dom"/>
</dbReference>
<comment type="similarity">
    <text evidence="1 10">Belongs to the lysophospholipase family.</text>
</comment>
<keyword evidence="13" id="KW-1185">Reference proteome</keyword>
<evidence type="ECO:0000313" key="12">
    <source>
        <dbReference type="EMBL" id="KAJ9612932.1"/>
    </source>
</evidence>
<dbReference type="EC" id="3.1.1.5" evidence="2 10"/>
<feature type="chain" id="PRO_5041483795" description="Lysophospholipase" evidence="10">
    <location>
        <begin position="21"/>
        <end position="566"/>
    </location>
</feature>